<dbReference type="EMBL" id="JACHID010000011">
    <property type="protein sequence ID" value="MBB5022442.1"/>
    <property type="molecule type" value="Genomic_DNA"/>
</dbReference>
<gene>
    <name evidence="1" type="ORF">HNR37_001779</name>
</gene>
<dbReference type="AlphaFoldDB" id="A0A7W8DHJ4"/>
<proteinExistence type="predicted"/>
<name>A0A7W8DHJ4_9BACT</name>
<dbReference type="Proteomes" id="UP000528322">
    <property type="component" value="Unassembled WGS sequence"/>
</dbReference>
<keyword evidence="2" id="KW-1185">Reference proteome</keyword>
<comment type="caution">
    <text evidence="1">The sequence shown here is derived from an EMBL/GenBank/DDBJ whole genome shotgun (WGS) entry which is preliminary data.</text>
</comment>
<protein>
    <submittedName>
        <fullName evidence="1">Uncharacterized protein</fullName>
    </submittedName>
</protein>
<evidence type="ECO:0000313" key="1">
    <source>
        <dbReference type="EMBL" id="MBB5022442.1"/>
    </source>
</evidence>
<reference evidence="1 2" key="1">
    <citation type="submission" date="2020-08" db="EMBL/GenBank/DDBJ databases">
        <title>Genomic Encyclopedia of Type Strains, Phase IV (KMG-IV): sequencing the most valuable type-strain genomes for metagenomic binning, comparative biology and taxonomic classification.</title>
        <authorList>
            <person name="Goeker M."/>
        </authorList>
    </citation>
    <scope>NUCLEOTIDE SEQUENCE [LARGE SCALE GENOMIC DNA]</scope>
    <source>
        <strain evidence="1 2">DSM 22071</strain>
    </source>
</reference>
<sequence length="62" mass="7268">MCTMGSALSGNTKIPFRHYYQGSLCDPDGKGLYNFLYDYDQFKELQHELCPARTHIYWIGWS</sequence>
<evidence type="ECO:0000313" key="2">
    <source>
        <dbReference type="Proteomes" id="UP000528322"/>
    </source>
</evidence>
<accession>A0A7W8DHJ4</accession>
<organism evidence="1 2">
    <name type="scientific">Desulfurispira natronophila</name>
    <dbReference type="NCBI Taxonomy" id="682562"/>
    <lineage>
        <taxon>Bacteria</taxon>
        <taxon>Pseudomonadati</taxon>
        <taxon>Chrysiogenota</taxon>
        <taxon>Chrysiogenia</taxon>
        <taxon>Chrysiogenales</taxon>
        <taxon>Chrysiogenaceae</taxon>
        <taxon>Desulfurispira</taxon>
    </lineage>
</organism>